<dbReference type="GO" id="GO:0003677">
    <property type="term" value="F:DNA binding"/>
    <property type="evidence" value="ECO:0007669"/>
    <property type="project" value="UniProtKB-KW"/>
</dbReference>
<dbReference type="SMART" id="SM00421">
    <property type="entry name" value="HTH_LUXR"/>
    <property type="match status" value="1"/>
</dbReference>
<evidence type="ECO:0000256" key="5">
    <source>
        <dbReference type="PROSITE-ProRule" id="PRU00169"/>
    </source>
</evidence>
<dbReference type="GO" id="GO:0006355">
    <property type="term" value="P:regulation of DNA-templated transcription"/>
    <property type="evidence" value="ECO:0007669"/>
    <property type="project" value="InterPro"/>
</dbReference>
<accession>A0A6L9G4S4</accession>
<dbReference type="Pfam" id="PF00072">
    <property type="entry name" value="Response_reg"/>
    <property type="match status" value="1"/>
</dbReference>
<dbReference type="InterPro" id="IPR058245">
    <property type="entry name" value="NreC/VraR/RcsB-like_REC"/>
</dbReference>
<dbReference type="SUPFAM" id="SSF46894">
    <property type="entry name" value="C-terminal effector domain of the bipartite response regulators"/>
    <property type="match status" value="1"/>
</dbReference>
<dbReference type="EMBL" id="WYDN01000010">
    <property type="protein sequence ID" value="NAZ16751.1"/>
    <property type="molecule type" value="Genomic_DNA"/>
</dbReference>
<dbReference type="SUPFAM" id="SSF52172">
    <property type="entry name" value="CheY-like"/>
    <property type="match status" value="1"/>
</dbReference>
<dbReference type="GO" id="GO:0000160">
    <property type="term" value="P:phosphorelay signal transduction system"/>
    <property type="evidence" value="ECO:0007669"/>
    <property type="project" value="InterPro"/>
</dbReference>
<keyword evidence="3" id="KW-0238">DNA-binding</keyword>
<dbReference type="InterPro" id="IPR011006">
    <property type="entry name" value="CheY-like_superfamily"/>
</dbReference>
<evidence type="ECO:0000313" key="8">
    <source>
        <dbReference type="EMBL" id="NAZ16751.1"/>
    </source>
</evidence>
<keyword evidence="2" id="KW-0805">Transcription regulation</keyword>
<proteinExistence type="predicted"/>
<evidence type="ECO:0000256" key="1">
    <source>
        <dbReference type="ARBA" id="ARBA00022553"/>
    </source>
</evidence>
<dbReference type="PANTHER" id="PTHR43214">
    <property type="entry name" value="TWO-COMPONENT RESPONSE REGULATOR"/>
    <property type="match status" value="1"/>
</dbReference>
<feature type="domain" description="Response regulatory" evidence="7">
    <location>
        <begin position="8"/>
        <end position="124"/>
    </location>
</feature>
<comment type="caution">
    <text evidence="8">The sequence shown here is derived from an EMBL/GenBank/DDBJ whole genome shotgun (WGS) entry which is preliminary data.</text>
</comment>
<dbReference type="RefSeq" id="WP_161449389.1">
    <property type="nucleotide sequence ID" value="NZ_WYDN01000010.1"/>
</dbReference>
<dbReference type="Proteomes" id="UP000477543">
    <property type="component" value="Unassembled WGS sequence"/>
</dbReference>
<dbReference type="CDD" id="cd17535">
    <property type="entry name" value="REC_NarL-like"/>
    <property type="match status" value="1"/>
</dbReference>
<name>A0A6L9G4S4_9MICC</name>
<dbReference type="InterPro" id="IPR039420">
    <property type="entry name" value="WalR-like"/>
</dbReference>
<evidence type="ECO:0000313" key="9">
    <source>
        <dbReference type="Proteomes" id="UP000477543"/>
    </source>
</evidence>
<evidence type="ECO:0000256" key="4">
    <source>
        <dbReference type="ARBA" id="ARBA00023163"/>
    </source>
</evidence>
<dbReference type="PRINTS" id="PR00038">
    <property type="entry name" value="HTHLUXR"/>
</dbReference>
<dbReference type="PROSITE" id="PS50110">
    <property type="entry name" value="RESPONSE_REGULATORY"/>
    <property type="match status" value="1"/>
</dbReference>
<dbReference type="SMART" id="SM00448">
    <property type="entry name" value="REC"/>
    <property type="match status" value="1"/>
</dbReference>
<evidence type="ECO:0000256" key="2">
    <source>
        <dbReference type="ARBA" id="ARBA00023015"/>
    </source>
</evidence>
<evidence type="ECO:0000259" key="6">
    <source>
        <dbReference type="PROSITE" id="PS50043"/>
    </source>
</evidence>
<dbReference type="Pfam" id="PF00196">
    <property type="entry name" value="GerE"/>
    <property type="match status" value="1"/>
</dbReference>
<keyword evidence="1 5" id="KW-0597">Phosphoprotein</keyword>
<sequence length="226" mass="23890">MNETRPVRVLVVDDDSLIRAGLCTVLRSDDTLEIVGEAENGYRGIELAQRLEPDVILMDIRMPQLDGLAALELLQNQASTAKVLVLTTFGEEEYIDRALSAGASGFMLKSSSPLELIGGVHAVAQGAATLSPRIAQRVVERIRGIDTGASSTAAALVATLTGREREVLTLLGSGSSNAEIAAHMVITEATVKGYVTAILVKLGARNRVEAALIAFQAGLKANTEPR</sequence>
<protein>
    <submittedName>
        <fullName evidence="8">Response regulator</fullName>
    </submittedName>
</protein>
<dbReference type="PANTHER" id="PTHR43214:SF24">
    <property type="entry name" value="TRANSCRIPTIONAL REGULATORY PROTEIN NARL-RELATED"/>
    <property type="match status" value="1"/>
</dbReference>
<feature type="modified residue" description="4-aspartylphosphate" evidence="5">
    <location>
        <position position="59"/>
    </location>
</feature>
<dbReference type="InterPro" id="IPR001789">
    <property type="entry name" value="Sig_transdc_resp-reg_receiver"/>
</dbReference>
<organism evidence="8 9">
    <name type="scientific">Glutamicibacter soli</name>
    <dbReference type="NCBI Taxonomy" id="453836"/>
    <lineage>
        <taxon>Bacteria</taxon>
        <taxon>Bacillati</taxon>
        <taxon>Actinomycetota</taxon>
        <taxon>Actinomycetes</taxon>
        <taxon>Micrococcales</taxon>
        <taxon>Micrococcaceae</taxon>
        <taxon>Glutamicibacter</taxon>
    </lineage>
</organism>
<keyword evidence="4" id="KW-0804">Transcription</keyword>
<evidence type="ECO:0000259" key="7">
    <source>
        <dbReference type="PROSITE" id="PS50110"/>
    </source>
</evidence>
<dbReference type="AlphaFoldDB" id="A0A6L9G4S4"/>
<feature type="domain" description="HTH luxR-type" evidence="6">
    <location>
        <begin position="153"/>
        <end position="218"/>
    </location>
</feature>
<dbReference type="CDD" id="cd06170">
    <property type="entry name" value="LuxR_C_like"/>
    <property type="match status" value="1"/>
</dbReference>
<dbReference type="InterPro" id="IPR000792">
    <property type="entry name" value="Tscrpt_reg_LuxR_C"/>
</dbReference>
<reference evidence="8 9" key="1">
    <citation type="submission" date="2020-01" db="EMBL/GenBank/DDBJ databases">
        <title>Glutamicibacter soli M275.</title>
        <authorList>
            <person name="Meng X."/>
        </authorList>
    </citation>
    <scope>NUCLEOTIDE SEQUENCE [LARGE SCALE GENOMIC DNA]</scope>
    <source>
        <strain evidence="8 9">M275</strain>
    </source>
</reference>
<dbReference type="PROSITE" id="PS00622">
    <property type="entry name" value="HTH_LUXR_1"/>
    <property type="match status" value="1"/>
</dbReference>
<dbReference type="Gene3D" id="3.40.50.2300">
    <property type="match status" value="1"/>
</dbReference>
<dbReference type="PROSITE" id="PS50043">
    <property type="entry name" value="HTH_LUXR_2"/>
    <property type="match status" value="1"/>
</dbReference>
<dbReference type="InterPro" id="IPR016032">
    <property type="entry name" value="Sig_transdc_resp-reg_C-effctor"/>
</dbReference>
<evidence type="ECO:0000256" key="3">
    <source>
        <dbReference type="ARBA" id="ARBA00023125"/>
    </source>
</evidence>
<gene>
    <name evidence="8" type="ORF">GT020_11850</name>
</gene>